<dbReference type="InterPro" id="IPR058240">
    <property type="entry name" value="rSAM_sf"/>
</dbReference>
<dbReference type="PANTHER" id="PTHR30191">
    <property type="entry name" value="FORMATE ACETYLTRANSFERASE"/>
    <property type="match status" value="1"/>
</dbReference>
<dbReference type="RefSeq" id="WP_245995679.1">
    <property type="nucleotide sequence ID" value="NZ_RKHG01000001.1"/>
</dbReference>
<dbReference type="PANTHER" id="PTHR30191:SF0">
    <property type="entry name" value="FORMATE ACETYLTRANSFERASE 1"/>
    <property type="match status" value="1"/>
</dbReference>
<proteinExistence type="inferred from homology"/>
<dbReference type="Pfam" id="PF13353">
    <property type="entry name" value="Fer4_12"/>
    <property type="match status" value="1"/>
</dbReference>
<evidence type="ECO:0000256" key="8">
    <source>
        <dbReference type="ARBA" id="ARBA00023014"/>
    </source>
</evidence>
<keyword evidence="7" id="KW-0408">Iron</keyword>
<evidence type="ECO:0000259" key="10">
    <source>
        <dbReference type="PROSITE" id="PS51554"/>
    </source>
</evidence>
<dbReference type="InterPro" id="IPR004184">
    <property type="entry name" value="PFL_dom"/>
</dbReference>
<protein>
    <submittedName>
        <fullName evidence="12">Formate acetyltransferase 1</fullName>
    </submittedName>
</protein>
<dbReference type="SUPFAM" id="SSF102114">
    <property type="entry name" value="Radical SAM enzymes"/>
    <property type="match status" value="1"/>
</dbReference>
<evidence type="ECO:0000313" key="13">
    <source>
        <dbReference type="Proteomes" id="UP000275749"/>
    </source>
</evidence>
<feature type="domain" description="Radical SAM core" evidence="11">
    <location>
        <begin position="644"/>
        <end position="854"/>
    </location>
</feature>
<name>A0A3N1ZYE1_9ACTN</name>
<keyword evidence="6" id="KW-0560">Oxidoreductase</keyword>
<dbReference type="GO" id="GO:0005829">
    <property type="term" value="C:cytosol"/>
    <property type="evidence" value="ECO:0007669"/>
    <property type="project" value="TreeGrafter"/>
</dbReference>
<feature type="domain" description="PFL" evidence="10">
    <location>
        <begin position="9"/>
        <end position="544"/>
    </location>
</feature>
<gene>
    <name evidence="12" type="ORF">EDD41_3152</name>
</gene>
<dbReference type="PROSITE" id="PS51918">
    <property type="entry name" value="RADICAL_SAM"/>
    <property type="match status" value="1"/>
</dbReference>
<keyword evidence="4" id="KW-0949">S-adenosyl-L-methionine</keyword>
<evidence type="ECO:0000256" key="3">
    <source>
        <dbReference type="ARBA" id="ARBA00022485"/>
    </source>
</evidence>
<keyword evidence="5" id="KW-0479">Metal-binding</keyword>
<dbReference type="PROSITE" id="PS51554">
    <property type="entry name" value="PFL"/>
    <property type="match status" value="1"/>
</dbReference>
<dbReference type="GO" id="GO:0016491">
    <property type="term" value="F:oxidoreductase activity"/>
    <property type="evidence" value="ECO:0007669"/>
    <property type="project" value="UniProtKB-KW"/>
</dbReference>
<dbReference type="PROSITE" id="PS01087">
    <property type="entry name" value="RADICAL_ACTIVATING"/>
    <property type="match status" value="1"/>
</dbReference>
<sequence>MTTSAEHAPLVQDSSAWHGFTEGEWQRSIDVRDFVQRNYTPYEGDAAFLAGPTEKTLKTFEVLERDYLSVERTKRVLDIDTHTPADIDAFAPGHICETDDVIVGLQTDAPLKRAMMPNGGWRMVETAIREAGMEPDERVKEIFTKYRKTHNEAVFDIYTPDIRAARSAHIITGLPDAYGRGRIIGDYRRVALYGVDALIAQKQADKDAVTDQPFDEHWARYREEHSEQVKALKKLKTMAASYGIDISGPARTAQEAVQWTYFGYLASIKSQDGAAMSFGRLSGFFDVYFERDLANGTLTEDGAQEIIDALVIKLRIVRFLRTEDYDQIFSGDPYWATWSDAGLGEDGRTLVTKTSFRLLQTLRNLGPAPEPNITIFWDPKLPQGYKDFCAAISIETSSLQYEADGQIRDHWGDDAAIACCVSPMRVGKQMQFFGARVNAGKSLLYAINGGRDEMTGKQVVTGFEPVTGDGPLDFDDVWARYEAMLDWVIGTYVEALNIILYSHDRYAYEAMEMALHDSEIVRTMGCGIAGLSIVADSLSANKYAKVTPVCDGTGLVVERQSDQGPAARRDLPHLPPERLMVWADGISGEYRPEPVELEVPRLRASGRGTAGIDSSGEMSHHEHVQAVREGRLGSMHSWELVTGVDGPGTRMTVFMSGCPLRCLYCHNPDTLFTSKGEPVLLDDLVARLARYRGIFRATKGGLTVSGGEPLQQPAVVGRLLAEAKQLGIHTAIDTSGFLGANCTDEMLGNLDLVLLDIKSGLPETYRRATGRELQPTLGLLPPPGRFRHRDLAALRLRSRPDRCRGQCGRRSRARGDIGHRQPGGGASLPPDGAGQVGRTRHGLPAGRRALAVCRAAGPGARTVPCARDHHLVRTSREACRQVAY</sequence>
<dbReference type="GO" id="GO:0051539">
    <property type="term" value="F:4 iron, 4 sulfur cluster binding"/>
    <property type="evidence" value="ECO:0007669"/>
    <property type="project" value="UniProtKB-KW"/>
</dbReference>
<evidence type="ECO:0000259" key="11">
    <source>
        <dbReference type="PROSITE" id="PS51918"/>
    </source>
</evidence>
<dbReference type="Pfam" id="PF02901">
    <property type="entry name" value="PFL-like"/>
    <property type="match status" value="1"/>
</dbReference>
<feature type="region of interest" description="Disordered" evidence="9">
    <location>
        <begin position="803"/>
        <end position="839"/>
    </location>
</feature>
<dbReference type="EMBL" id="RKHG01000001">
    <property type="protein sequence ID" value="ROR55864.1"/>
    <property type="molecule type" value="Genomic_DNA"/>
</dbReference>
<dbReference type="InterPro" id="IPR007197">
    <property type="entry name" value="rSAM"/>
</dbReference>
<keyword evidence="3" id="KW-0004">4Fe-4S</keyword>
<dbReference type="Gene3D" id="3.20.70.20">
    <property type="match status" value="1"/>
</dbReference>
<evidence type="ECO:0000256" key="7">
    <source>
        <dbReference type="ARBA" id="ARBA00023004"/>
    </source>
</evidence>
<dbReference type="SUPFAM" id="SSF51998">
    <property type="entry name" value="PFL-like glycyl radical enzymes"/>
    <property type="match status" value="1"/>
</dbReference>
<dbReference type="GO" id="GO:0008861">
    <property type="term" value="F:formate C-acetyltransferase activity"/>
    <property type="evidence" value="ECO:0007669"/>
    <property type="project" value="TreeGrafter"/>
</dbReference>
<keyword evidence="12" id="KW-0808">Transferase</keyword>
<comment type="cofactor">
    <cofactor evidence="1">
        <name>[4Fe-4S] cluster</name>
        <dbReference type="ChEBI" id="CHEBI:49883"/>
    </cofactor>
</comment>
<dbReference type="InterPro" id="IPR013785">
    <property type="entry name" value="Aldolase_TIM"/>
</dbReference>
<dbReference type="SFLD" id="SFLDS00029">
    <property type="entry name" value="Radical_SAM"/>
    <property type="match status" value="1"/>
</dbReference>
<dbReference type="InterPro" id="IPR001989">
    <property type="entry name" value="Radical_activat_CS"/>
</dbReference>
<dbReference type="Gene3D" id="3.20.20.70">
    <property type="entry name" value="Aldolase class I"/>
    <property type="match status" value="1"/>
</dbReference>
<evidence type="ECO:0000256" key="5">
    <source>
        <dbReference type="ARBA" id="ARBA00022723"/>
    </source>
</evidence>
<keyword evidence="8" id="KW-0411">Iron-sulfur</keyword>
<evidence type="ECO:0000256" key="2">
    <source>
        <dbReference type="ARBA" id="ARBA00009777"/>
    </source>
</evidence>
<evidence type="ECO:0000256" key="9">
    <source>
        <dbReference type="SAM" id="MobiDB-lite"/>
    </source>
</evidence>
<dbReference type="InterPro" id="IPR050244">
    <property type="entry name" value="Auton_GlycylRad_Cofactor"/>
</dbReference>
<evidence type="ECO:0000313" key="12">
    <source>
        <dbReference type="EMBL" id="ROR55864.1"/>
    </source>
</evidence>
<comment type="similarity">
    <text evidence="2">Belongs to the organic radical-activating enzymes family.</text>
</comment>
<reference evidence="12 13" key="1">
    <citation type="submission" date="2018-11" db="EMBL/GenBank/DDBJ databases">
        <title>Sequencing the genomes of 1000 actinobacteria strains.</title>
        <authorList>
            <person name="Klenk H.-P."/>
        </authorList>
    </citation>
    <scope>NUCLEOTIDE SEQUENCE [LARGE SCALE GENOMIC DNA]</scope>
    <source>
        <strain evidence="12 13">DSM 10546</strain>
    </source>
</reference>
<dbReference type="AlphaFoldDB" id="A0A3N1ZYE1"/>
<comment type="caution">
    <text evidence="12">The sequence shown here is derived from an EMBL/GenBank/DDBJ whole genome shotgun (WGS) entry which is preliminary data.</text>
</comment>
<accession>A0A3N1ZYE1</accession>
<dbReference type="SFLD" id="SFLDG01066">
    <property type="entry name" value="organic_radical-activating_enz"/>
    <property type="match status" value="1"/>
</dbReference>
<organism evidence="12 13">
    <name type="scientific">Luteococcus japonicus</name>
    <dbReference type="NCBI Taxonomy" id="33984"/>
    <lineage>
        <taxon>Bacteria</taxon>
        <taxon>Bacillati</taxon>
        <taxon>Actinomycetota</taxon>
        <taxon>Actinomycetes</taxon>
        <taxon>Propionibacteriales</taxon>
        <taxon>Propionibacteriaceae</taxon>
        <taxon>Luteococcus</taxon>
    </lineage>
</organism>
<evidence type="ECO:0000256" key="4">
    <source>
        <dbReference type="ARBA" id="ARBA00022691"/>
    </source>
</evidence>
<evidence type="ECO:0000256" key="1">
    <source>
        <dbReference type="ARBA" id="ARBA00001966"/>
    </source>
</evidence>
<dbReference type="CDD" id="cd01335">
    <property type="entry name" value="Radical_SAM"/>
    <property type="match status" value="1"/>
</dbReference>
<dbReference type="GO" id="GO:0046872">
    <property type="term" value="F:metal ion binding"/>
    <property type="evidence" value="ECO:0007669"/>
    <property type="project" value="UniProtKB-KW"/>
</dbReference>
<evidence type="ECO:0000256" key="6">
    <source>
        <dbReference type="ARBA" id="ARBA00023002"/>
    </source>
</evidence>
<dbReference type="Proteomes" id="UP000275749">
    <property type="component" value="Unassembled WGS sequence"/>
</dbReference>